<dbReference type="Proteomes" id="UP001202031">
    <property type="component" value="Unassembled WGS sequence"/>
</dbReference>
<proteinExistence type="predicted"/>
<protein>
    <submittedName>
        <fullName evidence="1">Uncharacterized protein</fullName>
    </submittedName>
</protein>
<gene>
    <name evidence="1" type="ORF">M8N44_10145</name>
</gene>
<reference evidence="1 2" key="1">
    <citation type="submission" date="2022-03" db="EMBL/GenBank/DDBJ databases">
        <title>Taxonomic description of new species and reclassification of some bacterial strains.</title>
        <authorList>
            <person name="Ndongo S."/>
        </authorList>
    </citation>
    <scope>NUCLEOTIDE SEQUENCE [LARGE SCALE GENOMIC DNA]</scope>
    <source>
        <strain evidence="1 2">Marseille-P6666</strain>
    </source>
</reference>
<comment type="caution">
    <text evidence="1">The sequence shown here is derived from an EMBL/GenBank/DDBJ whole genome shotgun (WGS) entry which is preliminary data.</text>
</comment>
<evidence type="ECO:0000313" key="2">
    <source>
        <dbReference type="Proteomes" id="UP001202031"/>
    </source>
</evidence>
<dbReference type="EMBL" id="JAMGSI010000002">
    <property type="protein sequence ID" value="MCL6657668.1"/>
    <property type="molecule type" value="Genomic_DNA"/>
</dbReference>
<sequence>MVNELNQYTRMEESGETPFVLQYDASGNQKTLIKTATGVWTAVYNAANRAVSFTSEGDA</sequence>
<name>A0ABT0R9Q5_9BACT</name>
<accession>A0ABT0R9Q5</accession>
<dbReference type="GeneID" id="84024227"/>
<keyword evidence="2" id="KW-1185">Reference proteome</keyword>
<organism evidence="1 2">
    <name type="scientific">Akkermansia massiliensis</name>
    <dbReference type="NCBI Taxonomy" id="2927224"/>
    <lineage>
        <taxon>Bacteria</taxon>
        <taxon>Pseudomonadati</taxon>
        <taxon>Verrucomicrobiota</taxon>
        <taxon>Verrucomicrobiia</taxon>
        <taxon>Verrucomicrobiales</taxon>
        <taxon>Akkermansiaceae</taxon>
        <taxon>Akkermansia</taxon>
    </lineage>
</organism>
<dbReference type="RefSeq" id="WP_249853103.1">
    <property type="nucleotide sequence ID" value="NZ_CP072027.1"/>
</dbReference>
<evidence type="ECO:0000313" key="1">
    <source>
        <dbReference type="EMBL" id="MCL6657668.1"/>
    </source>
</evidence>